<reference evidence="2 3" key="1">
    <citation type="submission" date="2019-12" db="EMBL/GenBank/DDBJ databases">
        <title>Rhizobium genotypes associated with high levels of biological nitrogen fixation by grain legumes in a temperate-maritime cropping system.</title>
        <authorList>
            <person name="Maluk M."/>
            <person name="Francesc Ferrando Molina F."/>
            <person name="Lopez Del Egido L."/>
            <person name="Lafos M."/>
            <person name="Langarica-Fuentes A."/>
            <person name="Gebre Yohannes G."/>
            <person name="Young M.W."/>
            <person name="Martin P."/>
            <person name="Gantlett R."/>
            <person name="Kenicer G."/>
            <person name="Hawes C."/>
            <person name="Begg G.S."/>
            <person name="Quilliam R.S."/>
            <person name="Squire G.R."/>
            <person name="Poole P.S."/>
            <person name="Young P.W."/>
            <person name="Iannetta P.M."/>
            <person name="James E.K."/>
        </authorList>
    </citation>
    <scope>NUCLEOTIDE SEQUENCE [LARGE SCALE GENOMIC DNA]</scope>
    <source>
        <strain evidence="2 3">JHI1118</strain>
    </source>
</reference>
<accession>A0A6L9UFT4</accession>
<gene>
    <name evidence="2" type="ORF">GR212_26840</name>
</gene>
<comment type="caution">
    <text evidence="2">The sequence shown here is derived from an EMBL/GenBank/DDBJ whole genome shotgun (WGS) entry which is preliminary data.</text>
</comment>
<dbReference type="InterPro" id="IPR054189">
    <property type="entry name" value="DUF6894"/>
</dbReference>
<proteinExistence type="predicted"/>
<evidence type="ECO:0000313" key="2">
    <source>
        <dbReference type="EMBL" id="NEI73182.1"/>
    </source>
</evidence>
<sequence length="57" mass="6603">MNGDRRIRRYFFQLRDGNNFYKDVEVVELPDQDSAVVTAVPFKSVISWIDTLGAKPQ</sequence>
<dbReference type="AlphaFoldDB" id="A0A6L9UFT4"/>
<dbReference type="Proteomes" id="UP000483035">
    <property type="component" value="Unassembled WGS sequence"/>
</dbReference>
<dbReference type="EMBL" id="WUEY01000016">
    <property type="protein sequence ID" value="NEI73182.1"/>
    <property type="molecule type" value="Genomic_DNA"/>
</dbReference>
<protein>
    <recommendedName>
        <fullName evidence="1">DUF6894 domain-containing protein</fullName>
    </recommendedName>
</protein>
<dbReference type="Pfam" id="PF21834">
    <property type="entry name" value="DUF6894"/>
    <property type="match status" value="1"/>
</dbReference>
<dbReference type="RefSeq" id="WP_163991257.1">
    <property type="nucleotide sequence ID" value="NZ_WUEY01000016.1"/>
</dbReference>
<evidence type="ECO:0000259" key="1">
    <source>
        <dbReference type="Pfam" id="PF21834"/>
    </source>
</evidence>
<organism evidence="2 3">
    <name type="scientific">Rhizobium lusitanum</name>
    <dbReference type="NCBI Taxonomy" id="293958"/>
    <lineage>
        <taxon>Bacteria</taxon>
        <taxon>Pseudomonadati</taxon>
        <taxon>Pseudomonadota</taxon>
        <taxon>Alphaproteobacteria</taxon>
        <taxon>Hyphomicrobiales</taxon>
        <taxon>Rhizobiaceae</taxon>
        <taxon>Rhizobium/Agrobacterium group</taxon>
        <taxon>Rhizobium</taxon>
    </lineage>
</organism>
<evidence type="ECO:0000313" key="3">
    <source>
        <dbReference type="Proteomes" id="UP000483035"/>
    </source>
</evidence>
<name>A0A6L9UFT4_9HYPH</name>
<feature type="domain" description="DUF6894" evidence="1">
    <location>
        <begin position="9"/>
        <end position="40"/>
    </location>
</feature>